<feature type="region of interest" description="Disordered" evidence="1">
    <location>
        <begin position="274"/>
        <end position="295"/>
    </location>
</feature>
<evidence type="ECO:0000313" key="4">
    <source>
        <dbReference type="Proteomes" id="UP001175226"/>
    </source>
</evidence>
<sequence length="318" mass="35917">MSDIPPPGSVATFSHSGRRLTGPIVTLRRAIVQYPTHHRFLYRLLFQIFPSRLSKSECLLETHQASRPLEPVLYSFSTVSPTSMLLLPPLSAPDTRPRYHISVSTNCFTPSSYITTVRKGGSEGGELVGEFDKLKPPTVYVRGQEALIQNTLDDSRRRVACILWKGQDGNLFWDDGSTTKKDFQAHQRIRKCYHTEHCRPLEILAEFSVPKELRRLGEPAQSTQLKIYPEGQEHFDDILISILVLERKRTTLAVKEEVMVATSLIRRPMRTVYTPSPSRGIGASTDVGGPSRQRRWQSYTDVPLSGEGGEYNSQLHLL</sequence>
<protein>
    <recommendedName>
        <fullName evidence="2">DUF6593 domain-containing protein</fullName>
    </recommendedName>
</protein>
<comment type="caution">
    <text evidence="3">The sequence shown here is derived from an EMBL/GenBank/DDBJ whole genome shotgun (WGS) entry which is preliminary data.</text>
</comment>
<gene>
    <name evidence="3" type="ORF">EV421DRAFT_1730986</name>
</gene>
<feature type="domain" description="DUF6593" evidence="2">
    <location>
        <begin position="93"/>
        <end position="249"/>
    </location>
</feature>
<keyword evidence="4" id="KW-1185">Reference proteome</keyword>
<dbReference type="Pfam" id="PF20236">
    <property type="entry name" value="DUF6593"/>
    <property type="match status" value="1"/>
</dbReference>
<dbReference type="InterPro" id="IPR046528">
    <property type="entry name" value="DUF6593"/>
</dbReference>
<proteinExistence type="predicted"/>
<accession>A0AA39K0V6</accession>
<name>A0AA39K0V6_9AGAR</name>
<evidence type="ECO:0000313" key="3">
    <source>
        <dbReference type="EMBL" id="KAK0452318.1"/>
    </source>
</evidence>
<reference evidence="3" key="1">
    <citation type="submission" date="2023-06" db="EMBL/GenBank/DDBJ databases">
        <authorList>
            <consortium name="Lawrence Berkeley National Laboratory"/>
            <person name="Ahrendt S."/>
            <person name="Sahu N."/>
            <person name="Indic B."/>
            <person name="Wong-Bajracharya J."/>
            <person name="Merenyi Z."/>
            <person name="Ke H.-M."/>
            <person name="Monk M."/>
            <person name="Kocsube S."/>
            <person name="Drula E."/>
            <person name="Lipzen A."/>
            <person name="Balint B."/>
            <person name="Henrissat B."/>
            <person name="Andreopoulos B."/>
            <person name="Martin F.M."/>
            <person name="Harder C.B."/>
            <person name="Rigling D."/>
            <person name="Ford K.L."/>
            <person name="Foster G.D."/>
            <person name="Pangilinan J."/>
            <person name="Papanicolaou A."/>
            <person name="Barry K."/>
            <person name="LaButti K."/>
            <person name="Viragh M."/>
            <person name="Koriabine M."/>
            <person name="Yan M."/>
            <person name="Riley R."/>
            <person name="Champramary S."/>
            <person name="Plett K.L."/>
            <person name="Tsai I.J."/>
            <person name="Slot J."/>
            <person name="Sipos G."/>
            <person name="Plett J."/>
            <person name="Nagy L.G."/>
            <person name="Grigoriev I.V."/>
        </authorList>
    </citation>
    <scope>NUCLEOTIDE SEQUENCE</scope>
    <source>
        <strain evidence="3">FPL87.14</strain>
    </source>
</reference>
<evidence type="ECO:0000259" key="2">
    <source>
        <dbReference type="Pfam" id="PF20236"/>
    </source>
</evidence>
<dbReference type="EMBL" id="JAUEPT010000004">
    <property type="protein sequence ID" value="KAK0452318.1"/>
    <property type="molecule type" value="Genomic_DNA"/>
</dbReference>
<dbReference type="Proteomes" id="UP001175226">
    <property type="component" value="Unassembled WGS sequence"/>
</dbReference>
<dbReference type="AlphaFoldDB" id="A0AA39K0V6"/>
<evidence type="ECO:0000256" key="1">
    <source>
        <dbReference type="SAM" id="MobiDB-lite"/>
    </source>
</evidence>
<organism evidence="3 4">
    <name type="scientific">Armillaria borealis</name>
    <dbReference type="NCBI Taxonomy" id="47425"/>
    <lineage>
        <taxon>Eukaryota</taxon>
        <taxon>Fungi</taxon>
        <taxon>Dikarya</taxon>
        <taxon>Basidiomycota</taxon>
        <taxon>Agaricomycotina</taxon>
        <taxon>Agaricomycetes</taxon>
        <taxon>Agaricomycetidae</taxon>
        <taxon>Agaricales</taxon>
        <taxon>Marasmiineae</taxon>
        <taxon>Physalacriaceae</taxon>
        <taxon>Armillaria</taxon>
    </lineage>
</organism>